<comment type="caution">
    <text evidence="1">The sequence shown here is derived from an EMBL/GenBank/DDBJ whole genome shotgun (WGS) entry which is preliminary data.</text>
</comment>
<keyword evidence="1" id="KW-0418">Kinase</keyword>
<sequence length="151" mass="16877">MVVPLTALSPGYILLPLGGTSSTVVFKESRLLVGSEVVHSSSRRIRAARFGCKLCGRGAKDELVKGEYDFDRGRRKKSMLLKKGKKADPALYNSTPQLTLMGWVPFEAGIPHLVFSHITLFPCRFIISLFFLSQSLYYDKVPVPFGSCYWL</sequence>
<protein>
    <submittedName>
        <fullName evidence="1">Phosphomethylpyrimidine kinase</fullName>
    </submittedName>
</protein>
<dbReference type="EMBL" id="BKCP01005994">
    <property type="protein sequence ID" value="GER40881.1"/>
    <property type="molecule type" value="Genomic_DNA"/>
</dbReference>
<dbReference type="AlphaFoldDB" id="A0A5A7Q9Y8"/>
<accession>A0A5A7Q9Y8</accession>
<dbReference type="Proteomes" id="UP000325081">
    <property type="component" value="Unassembled WGS sequence"/>
</dbReference>
<evidence type="ECO:0000313" key="2">
    <source>
        <dbReference type="Proteomes" id="UP000325081"/>
    </source>
</evidence>
<reference evidence="2" key="1">
    <citation type="journal article" date="2019" name="Curr. Biol.">
        <title>Genome Sequence of Striga asiatica Provides Insight into the Evolution of Plant Parasitism.</title>
        <authorList>
            <person name="Yoshida S."/>
            <person name="Kim S."/>
            <person name="Wafula E.K."/>
            <person name="Tanskanen J."/>
            <person name="Kim Y.M."/>
            <person name="Honaas L."/>
            <person name="Yang Z."/>
            <person name="Spallek T."/>
            <person name="Conn C.E."/>
            <person name="Ichihashi Y."/>
            <person name="Cheong K."/>
            <person name="Cui S."/>
            <person name="Der J.P."/>
            <person name="Gundlach H."/>
            <person name="Jiao Y."/>
            <person name="Hori C."/>
            <person name="Ishida J.K."/>
            <person name="Kasahara H."/>
            <person name="Kiba T."/>
            <person name="Kim M.S."/>
            <person name="Koo N."/>
            <person name="Laohavisit A."/>
            <person name="Lee Y.H."/>
            <person name="Lumba S."/>
            <person name="McCourt P."/>
            <person name="Mortimer J.C."/>
            <person name="Mutuku J.M."/>
            <person name="Nomura T."/>
            <person name="Sasaki-Sekimoto Y."/>
            <person name="Seto Y."/>
            <person name="Wang Y."/>
            <person name="Wakatake T."/>
            <person name="Sakakibara H."/>
            <person name="Demura T."/>
            <person name="Yamaguchi S."/>
            <person name="Yoneyama K."/>
            <person name="Manabe R.I."/>
            <person name="Nelson D.C."/>
            <person name="Schulman A.H."/>
            <person name="Timko M.P."/>
            <person name="dePamphilis C.W."/>
            <person name="Choi D."/>
            <person name="Shirasu K."/>
        </authorList>
    </citation>
    <scope>NUCLEOTIDE SEQUENCE [LARGE SCALE GENOMIC DNA]</scope>
    <source>
        <strain evidence="2">cv. UVA1</strain>
    </source>
</reference>
<keyword evidence="1" id="KW-0808">Transferase</keyword>
<proteinExistence type="predicted"/>
<evidence type="ECO:0000313" key="1">
    <source>
        <dbReference type="EMBL" id="GER40881.1"/>
    </source>
</evidence>
<name>A0A5A7Q9Y8_STRAF</name>
<organism evidence="1 2">
    <name type="scientific">Striga asiatica</name>
    <name type="common">Asiatic witchweed</name>
    <name type="synonym">Buchnera asiatica</name>
    <dbReference type="NCBI Taxonomy" id="4170"/>
    <lineage>
        <taxon>Eukaryota</taxon>
        <taxon>Viridiplantae</taxon>
        <taxon>Streptophyta</taxon>
        <taxon>Embryophyta</taxon>
        <taxon>Tracheophyta</taxon>
        <taxon>Spermatophyta</taxon>
        <taxon>Magnoliopsida</taxon>
        <taxon>eudicotyledons</taxon>
        <taxon>Gunneridae</taxon>
        <taxon>Pentapetalae</taxon>
        <taxon>asterids</taxon>
        <taxon>lamiids</taxon>
        <taxon>Lamiales</taxon>
        <taxon>Orobanchaceae</taxon>
        <taxon>Buchnereae</taxon>
        <taxon>Striga</taxon>
    </lineage>
</organism>
<keyword evidence="2" id="KW-1185">Reference proteome</keyword>
<dbReference type="GO" id="GO:0016301">
    <property type="term" value="F:kinase activity"/>
    <property type="evidence" value="ECO:0007669"/>
    <property type="project" value="UniProtKB-KW"/>
</dbReference>
<gene>
    <name evidence="1" type="ORF">STAS_17580</name>
</gene>